<reference evidence="4 5" key="1">
    <citation type="journal article" date="2019" name="Int. J. Syst. Evol. Microbiol.">
        <title>The Global Catalogue of Microorganisms (GCM) 10K type strain sequencing project: providing services to taxonomists for standard genome sequencing and annotation.</title>
        <authorList>
            <consortium name="The Broad Institute Genomics Platform"/>
            <consortium name="The Broad Institute Genome Sequencing Center for Infectious Disease"/>
            <person name="Wu L."/>
            <person name="Ma J."/>
        </authorList>
    </citation>
    <scope>NUCLEOTIDE SEQUENCE [LARGE SCALE GENOMIC DNA]</scope>
    <source>
        <strain evidence="4 5">JCM 16221</strain>
    </source>
</reference>
<feature type="transmembrane region" description="Helical" evidence="2">
    <location>
        <begin position="187"/>
        <end position="215"/>
    </location>
</feature>
<protein>
    <submittedName>
        <fullName evidence="4">Heparan-alpha-glucosaminide N-acetyltransferase domain-containing protein</fullName>
    </submittedName>
</protein>
<keyword evidence="2" id="KW-1133">Transmembrane helix</keyword>
<dbReference type="InterPro" id="IPR012429">
    <property type="entry name" value="HGSNAT_cat"/>
</dbReference>
<name>A0ABN3GXG1_9PSEU</name>
<evidence type="ECO:0000313" key="5">
    <source>
        <dbReference type="Proteomes" id="UP001501218"/>
    </source>
</evidence>
<comment type="caution">
    <text evidence="4">The sequence shown here is derived from an EMBL/GenBank/DDBJ whole genome shotgun (WGS) entry which is preliminary data.</text>
</comment>
<feature type="transmembrane region" description="Helical" evidence="2">
    <location>
        <begin position="95"/>
        <end position="114"/>
    </location>
</feature>
<feature type="compositionally biased region" description="Polar residues" evidence="1">
    <location>
        <begin position="9"/>
        <end position="20"/>
    </location>
</feature>
<feature type="transmembrane region" description="Helical" evidence="2">
    <location>
        <begin position="63"/>
        <end position="83"/>
    </location>
</feature>
<keyword evidence="5" id="KW-1185">Reference proteome</keyword>
<feature type="transmembrane region" description="Helical" evidence="2">
    <location>
        <begin position="145"/>
        <end position="167"/>
    </location>
</feature>
<feature type="region of interest" description="Disordered" evidence="1">
    <location>
        <begin position="1"/>
        <end position="26"/>
    </location>
</feature>
<feature type="transmembrane region" description="Helical" evidence="2">
    <location>
        <begin position="365"/>
        <end position="383"/>
    </location>
</feature>
<evidence type="ECO:0000256" key="2">
    <source>
        <dbReference type="SAM" id="Phobius"/>
    </source>
</evidence>
<evidence type="ECO:0000313" key="4">
    <source>
        <dbReference type="EMBL" id="GAA2363645.1"/>
    </source>
</evidence>
<dbReference type="PANTHER" id="PTHR30590">
    <property type="entry name" value="INNER MEMBRANE PROTEIN"/>
    <property type="match status" value="1"/>
</dbReference>
<organism evidence="4 5">
    <name type="scientific">Saccharopolyspora halophila</name>
    <dbReference type="NCBI Taxonomy" id="405551"/>
    <lineage>
        <taxon>Bacteria</taxon>
        <taxon>Bacillati</taxon>
        <taxon>Actinomycetota</taxon>
        <taxon>Actinomycetes</taxon>
        <taxon>Pseudonocardiales</taxon>
        <taxon>Pseudonocardiaceae</taxon>
        <taxon>Saccharopolyspora</taxon>
    </lineage>
</organism>
<gene>
    <name evidence="4" type="ORF">GCM10009854_49240</name>
</gene>
<feature type="domain" description="Heparan-alpha-glucosaminide N-acetyltransferase catalytic" evidence="3">
    <location>
        <begin position="30"/>
        <end position="218"/>
    </location>
</feature>
<dbReference type="InterPro" id="IPR052529">
    <property type="entry name" value="Bact_Transport_Assoc"/>
</dbReference>
<dbReference type="Proteomes" id="UP001501218">
    <property type="component" value="Unassembled WGS sequence"/>
</dbReference>
<evidence type="ECO:0000256" key="1">
    <source>
        <dbReference type="SAM" id="MobiDB-lite"/>
    </source>
</evidence>
<feature type="transmembrane region" description="Helical" evidence="2">
    <location>
        <begin position="227"/>
        <end position="246"/>
    </location>
</feature>
<feature type="transmembrane region" description="Helical" evidence="2">
    <location>
        <begin position="31"/>
        <end position="51"/>
    </location>
</feature>
<dbReference type="EMBL" id="BAAARA010000024">
    <property type="protein sequence ID" value="GAA2363645.1"/>
    <property type="molecule type" value="Genomic_DNA"/>
</dbReference>
<keyword evidence="2" id="KW-0812">Transmembrane</keyword>
<feature type="transmembrane region" description="Helical" evidence="2">
    <location>
        <begin position="120"/>
        <end position="138"/>
    </location>
</feature>
<keyword evidence="2" id="KW-0472">Membrane</keyword>
<dbReference type="PANTHER" id="PTHR30590:SF3">
    <property type="entry name" value="HYPOTHETICAL MEMBRANE SPANNING PROTEIN"/>
    <property type="match status" value="1"/>
</dbReference>
<sequence>MVLRVEATTHLTGTQQSPEQESPKRGHQARLVGLDVARGLAVFGMFAAHVMPPTYWPSSLASGRAAALFAVLAGVSISLLSGGSRPHAGTRMRTSRVRIAVRAVLLFLLGLGLTTLQVPAMVILAFYGVLFLLSIPLLRLRAAALAILAAVLAVGAPLLSYVLRGGVETNRLGYTPDFGDFGSLDGFWTAVHSLLLTGAYPVLTWLPFLLTGMSLGRLDLLAVRGKLIAVGAGLAALGYGGSWIAMNPLGGHDVLLSTLPPGLPPKLLDAVLSSSMGTAPTTSPVWLLTAGAHSGTPFDIVGASGVAIAVIGACLFGQRLRGPLLPVSSVGALALTSYAGHLLVLKAVGAERMGQLIAEHPYVPWLALMVGTAVLTIGWRVLLGRGPLEWALHHASTAPARLLAR</sequence>
<feature type="transmembrane region" description="Helical" evidence="2">
    <location>
        <begin position="324"/>
        <end position="345"/>
    </location>
</feature>
<dbReference type="Pfam" id="PF07786">
    <property type="entry name" value="HGSNAT_cat"/>
    <property type="match status" value="1"/>
</dbReference>
<accession>A0ABN3GXG1</accession>
<evidence type="ECO:0000259" key="3">
    <source>
        <dbReference type="Pfam" id="PF07786"/>
    </source>
</evidence>
<feature type="transmembrane region" description="Helical" evidence="2">
    <location>
        <begin position="300"/>
        <end position="317"/>
    </location>
</feature>
<proteinExistence type="predicted"/>